<accession>A0A9P3PDX8</accession>
<evidence type="ECO:0000256" key="5">
    <source>
        <dbReference type="ARBA" id="ARBA00023329"/>
    </source>
</evidence>
<protein>
    <submittedName>
        <fullName evidence="7">VMA21-like domain containing protein</fullName>
    </submittedName>
</protein>
<dbReference type="GO" id="GO:0031410">
    <property type="term" value="C:cytoplasmic vesicle"/>
    <property type="evidence" value="ECO:0007669"/>
    <property type="project" value="UniProtKB-KW"/>
</dbReference>
<gene>
    <name evidence="7" type="primary">VMA21</name>
    <name evidence="7" type="ORF">LshimejAT787_0105750</name>
</gene>
<keyword evidence="4 6" id="KW-0472">Membrane</keyword>
<keyword evidence="1 6" id="KW-0812">Transmembrane</keyword>
<evidence type="ECO:0000313" key="7">
    <source>
        <dbReference type="EMBL" id="GLB33691.1"/>
    </source>
</evidence>
<evidence type="ECO:0000256" key="3">
    <source>
        <dbReference type="ARBA" id="ARBA00022989"/>
    </source>
</evidence>
<dbReference type="AlphaFoldDB" id="A0A9P3PDX8"/>
<sequence length="96" mass="10294">MSEQIVIGKATSSVTAARGVLVKLVLFSISLGVVPISSYFASQKYLWNGNSTYAALTAIVSANVILVAYIITSVWEDTTSTRDVSAKPSLETKKHQ</sequence>
<dbReference type="Proteomes" id="UP001063166">
    <property type="component" value="Unassembled WGS sequence"/>
</dbReference>
<evidence type="ECO:0000256" key="4">
    <source>
        <dbReference type="ARBA" id="ARBA00023136"/>
    </source>
</evidence>
<evidence type="ECO:0000256" key="1">
    <source>
        <dbReference type="ARBA" id="ARBA00022692"/>
    </source>
</evidence>
<dbReference type="GO" id="GO:0070072">
    <property type="term" value="P:vacuolar proton-transporting V-type ATPase complex assembly"/>
    <property type="evidence" value="ECO:0007669"/>
    <property type="project" value="InterPro"/>
</dbReference>
<evidence type="ECO:0000256" key="2">
    <source>
        <dbReference type="ARBA" id="ARBA00022824"/>
    </source>
</evidence>
<name>A0A9P3PDX8_LYOSH</name>
<dbReference type="OrthoDB" id="160405at2759"/>
<keyword evidence="8" id="KW-1185">Reference proteome</keyword>
<feature type="transmembrane region" description="Helical" evidence="6">
    <location>
        <begin position="20"/>
        <end position="41"/>
    </location>
</feature>
<proteinExistence type="predicted"/>
<evidence type="ECO:0000313" key="8">
    <source>
        <dbReference type="Proteomes" id="UP001063166"/>
    </source>
</evidence>
<comment type="caution">
    <text evidence="7">The sequence shown here is derived from an EMBL/GenBank/DDBJ whole genome shotgun (WGS) entry which is preliminary data.</text>
</comment>
<dbReference type="EMBL" id="BRPK01000001">
    <property type="protein sequence ID" value="GLB33691.1"/>
    <property type="molecule type" value="Genomic_DNA"/>
</dbReference>
<keyword evidence="3 6" id="KW-1133">Transmembrane helix</keyword>
<dbReference type="InterPro" id="IPR019013">
    <property type="entry name" value="Vma21"/>
</dbReference>
<dbReference type="Pfam" id="PF09446">
    <property type="entry name" value="VMA21"/>
    <property type="match status" value="1"/>
</dbReference>
<keyword evidence="5" id="KW-0968">Cytoplasmic vesicle</keyword>
<reference evidence="7" key="1">
    <citation type="submission" date="2022-07" db="EMBL/GenBank/DDBJ databases">
        <title>The genome of Lyophyllum shimeji provides insight into the initial evolution of ectomycorrhizal fungal genome.</title>
        <authorList>
            <person name="Kobayashi Y."/>
            <person name="Shibata T."/>
            <person name="Hirakawa H."/>
            <person name="Shigenobu S."/>
            <person name="Nishiyama T."/>
            <person name="Yamada A."/>
            <person name="Hasebe M."/>
            <person name="Kawaguchi M."/>
        </authorList>
    </citation>
    <scope>NUCLEOTIDE SEQUENCE</scope>
    <source>
        <strain evidence="7">AT787</strain>
    </source>
</reference>
<keyword evidence="2" id="KW-0256">Endoplasmic reticulum</keyword>
<feature type="transmembrane region" description="Helical" evidence="6">
    <location>
        <begin position="53"/>
        <end position="72"/>
    </location>
</feature>
<evidence type="ECO:0000256" key="6">
    <source>
        <dbReference type="SAM" id="Phobius"/>
    </source>
</evidence>
<organism evidence="7 8">
    <name type="scientific">Lyophyllum shimeji</name>
    <name type="common">Hon-shimeji</name>
    <name type="synonym">Tricholoma shimeji</name>
    <dbReference type="NCBI Taxonomy" id="47721"/>
    <lineage>
        <taxon>Eukaryota</taxon>
        <taxon>Fungi</taxon>
        <taxon>Dikarya</taxon>
        <taxon>Basidiomycota</taxon>
        <taxon>Agaricomycotina</taxon>
        <taxon>Agaricomycetes</taxon>
        <taxon>Agaricomycetidae</taxon>
        <taxon>Agaricales</taxon>
        <taxon>Tricholomatineae</taxon>
        <taxon>Lyophyllaceae</taxon>
        <taxon>Lyophyllum</taxon>
    </lineage>
</organism>